<comment type="caution">
    <text evidence="1">The sequence shown here is derived from an EMBL/GenBank/DDBJ whole genome shotgun (WGS) entry which is preliminary data.</text>
</comment>
<dbReference type="EMBL" id="JACNIG010000206">
    <property type="protein sequence ID" value="MBC8432108.1"/>
    <property type="molecule type" value="Genomic_DNA"/>
</dbReference>
<reference evidence="1 2" key="1">
    <citation type="submission" date="2020-08" db="EMBL/GenBank/DDBJ databases">
        <title>Bridging the membrane lipid divide: bacteria of the FCB group superphylum have the potential to synthesize archaeal ether lipids.</title>
        <authorList>
            <person name="Villanueva L."/>
            <person name="Von Meijenfeldt F.A.B."/>
            <person name="Westbye A.B."/>
            <person name="Yadav S."/>
            <person name="Hopmans E.C."/>
            <person name="Dutilh B.E."/>
            <person name="Sinninghe Damste J.S."/>
        </authorList>
    </citation>
    <scope>NUCLEOTIDE SEQUENCE [LARGE SCALE GENOMIC DNA]</scope>
    <source>
        <strain evidence="1">NIOZ-UU17</strain>
    </source>
</reference>
<proteinExistence type="predicted"/>
<dbReference type="Proteomes" id="UP000605201">
    <property type="component" value="Unassembled WGS sequence"/>
</dbReference>
<sequence length="86" mass="9770">MGIKATVSKKDEQRAFRNLDYLLKEVSHQSFMAAKEAGNTYTNLVKLGIGARVTPPFVGTPWEPLSDRWKKAKKSHKDEFWMETAG</sequence>
<feature type="non-terminal residue" evidence="1">
    <location>
        <position position="86"/>
    </location>
</feature>
<accession>A0A8J6P0P3</accession>
<dbReference type="AlphaFoldDB" id="A0A8J6P0P3"/>
<name>A0A8J6P0P3_9BACT</name>
<gene>
    <name evidence="1" type="ORF">H8D96_09320</name>
</gene>
<evidence type="ECO:0000313" key="2">
    <source>
        <dbReference type="Proteomes" id="UP000605201"/>
    </source>
</evidence>
<organism evidence="1 2">
    <name type="scientific">Candidatus Desulfatibia vada</name>
    <dbReference type="NCBI Taxonomy" id="2841696"/>
    <lineage>
        <taxon>Bacteria</taxon>
        <taxon>Pseudomonadati</taxon>
        <taxon>Thermodesulfobacteriota</taxon>
        <taxon>Desulfobacteria</taxon>
        <taxon>Desulfobacterales</taxon>
        <taxon>Desulfobacterales incertae sedis</taxon>
        <taxon>Candidatus Desulfatibia</taxon>
    </lineage>
</organism>
<evidence type="ECO:0000313" key="1">
    <source>
        <dbReference type="EMBL" id="MBC8432108.1"/>
    </source>
</evidence>
<protein>
    <submittedName>
        <fullName evidence="1">Uncharacterized protein</fullName>
    </submittedName>
</protein>